<feature type="region of interest" description="Disordered" evidence="1">
    <location>
        <begin position="1"/>
        <end position="380"/>
    </location>
</feature>
<evidence type="ECO:0000313" key="3">
    <source>
        <dbReference type="Proteomes" id="UP001153069"/>
    </source>
</evidence>
<feature type="compositionally biased region" description="Low complexity" evidence="1">
    <location>
        <begin position="65"/>
        <end position="79"/>
    </location>
</feature>
<gene>
    <name evidence="2" type="ORF">SEMRO_59_G034130.1</name>
</gene>
<feature type="region of interest" description="Disordered" evidence="1">
    <location>
        <begin position="566"/>
        <end position="627"/>
    </location>
</feature>
<feature type="compositionally biased region" description="Low complexity" evidence="1">
    <location>
        <begin position="198"/>
        <end position="290"/>
    </location>
</feature>
<feature type="compositionally biased region" description="Polar residues" evidence="1">
    <location>
        <begin position="980"/>
        <end position="989"/>
    </location>
</feature>
<feature type="compositionally biased region" description="Low complexity" evidence="1">
    <location>
        <begin position="369"/>
        <end position="380"/>
    </location>
</feature>
<feature type="region of interest" description="Disordered" evidence="1">
    <location>
        <begin position="650"/>
        <end position="675"/>
    </location>
</feature>
<organism evidence="2 3">
    <name type="scientific">Seminavis robusta</name>
    <dbReference type="NCBI Taxonomy" id="568900"/>
    <lineage>
        <taxon>Eukaryota</taxon>
        <taxon>Sar</taxon>
        <taxon>Stramenopiles</taxon>
        <taxon>Ochrophyta</taxon>
        <taxon>Bacillariophyta</taxon>
        <taxon>Bacillariophyceae</taxon>
        <taxon>Bacillariophycidae</taxon>
        <taxon>Naviculales</taxon>
        <taxon>Naviculaceae</taxon>
        <taxon>Seminavis</taxon>
    </lineage>
</organism>
<feature type="region of interest" description="Disordered" evidence="1">
    <location>
        <begin position="844"/>
        <end position="901"/>
    </location>
</feature>
<feature type="compositionally biased region" description="Low complexity" evidence="1">
    <location>
        <begin position="1083"/>
        <end position="1093"/>
    </location>
</feature>
<feature type="compositionally biased region" description="Low complexity" evidence="1">
    <location>
        <begin position="951"/>
        <end position="970"/>
    </location>
</feature>
<feature type="compositionally biased region" description="Polar residues" evidence="1">
    <location>
        <begin position="794"/>
        <end position="807"/>
    </location>
</feature>
<feature type="compositionally biased region" description="Polar residues" evidence="1">
    <location>
        <begin position="1011"/>
        <end position="1027"/>
    </location>
</feature>
<comment type="caution">
    <text evidence="2">The sequence shown here is derived from an EMBL/GenBank/DDBJ whole genome shotgun (WGS) entry which is preliminary data.</text>
</comment>
<feature type="compositionally biased region" description="Polar residues" evidence="1">
    <location>
        <begin position="1094"/>
        <end position="1105"/>
    </location>
</feature>
<feature type="region of interest" description="Disordered" evidence="1">
    <location>
        <begin position="1182"/>
        <end position="1293"/>
    </location>
</feature>
<feature type="compositionally biased region" description="Pro residues" evidence="1">
    <location>
        <begin position="354"/>
        <end position="368"/>
    </location>
</feature>
<feature type="compositionally biased region" description="Low complexity" evidence="1">
    <location>
        <begin position="8"/>
        <end position="27"/>
    </location>
</feature>
<feature type="compositionally biased region" description="Low complexity" evidence="1">
    <location>
        <begin position="650"/>
        <end position="663"/>
    </location>
</feature>
<feature type="compositionally biased region" description="Low complexity" evidence="1">
    <location>
        <begin position="1188"/>
        <end position="1199"/>
    </location>
</feature>
<evidence type="ECO:0000256" key="1">
    <source>
        <dbReference type="SAM" id="MobiDB-lite"/>
    </source>
</evidence>
<feature type="compositionally biased region" description="Gly residues" evidence="1">
    <location>
        <begin position="1265"/>
        <end position="1277"/>
    </location>
</feature>
<feature type="compositionally biased region" description="Pro residues" evidence="1">
    <location>
        <begin position="765"/>
        <end position="774"/>
    </location>
</feature>
<accession>A0A9N8H4V6</accession>
<feature type="compositionally biased region" description="Basic and acidic residues" evidence="1">
    <location>
        <begin position="750"/>
        <end position="760"/>
    </location>
</feature>
<protein>
    <submittedName>
        <fullName evidence="2">Nucleoporin 153kDa</fullName>
    </submittedName>
</protein>
<feature type="region of interest" description="Disordered" evidence="1">
    <location>
        <begin position="745"/>
        <end position="832"/>
    </location>
</feature>
<dbReference type="OrthoDB" id="49668at2759"/>
<feature type="compositionally biased region" description="Polar residues" evidence="1">
    <location>
        <begin position="601"/>
        <end position="616"/>
    </location>
</feature>
<feature type="region of interest" description="Disordered" evidence="1">
    <location>
        <begin position="1071"/>
        <end position="1109"/>
    </location>
</feature>
<feature type="compositionally biased region" description="Low complexity" evidence="1">
    <location>
        <begin position="1278"/>
        <end position="1293"/>
    </location>
</feature>
<feature type="compositionally biased region" description="Low complexity" evidence="1">
    <location>
        <begin position="1034"/>
        <end position="1054"/>
    </location>
</feature>
<feature type="compositionally biased region" description="Low complexity" evidence="1">
    <location>
        <begin position="1250"/>
        <end position="1264"/>
    </location>
</feature>
<feature type="compositionally biased region" description="Gly residues" evidence="1">
    <location>
        <begin position="1217"/>
        <end position="1242"/>
    </location>
</feature>
<feature type="region of interest" description="Disordered" evidence="1">
    <location>
        <begin position="951"/>
        <end position="1054"/>
    </location>
</feature>
<reference evidence="2" key="1">
    <citation type="submission" date="2020-06" db="EMBL/GenBank/DDBJ databases">
        <authorList>
            <consortium name="Plant Systems Biology data submission"/>
        </authorList>
    </citation>
    <scope>NUCLEOTIDE SEQUENCE</scope>
    <source>
        <strain evidence="2">D6</strain>
    </source>
</reference>
<keyword evidence="3" id="KW-1185">Reference proteome</keyword>
<feature type="compositionally biased region" description="Low complexity" evidence="1">
    <location>
        <begin position="90"/>
        <end position="112"/>
    </location>
</feature>
<feature type="compositionally biased region" description="Low complexity" evidence="1">
    <location>
        <begin position="145"/>
        <end position="167"/>
    </location>
</feature>
<name>A0A9N8H4V6_9STRA</name>
<dbReference type="EMBL" id="CAICTM010000058">
    <property type="protein sequence ID" value="CAB9499360.1"/>
    <property type="molecule type" value="Genomic_DNA"/>
</dbReference>
<feature type="compositionally biased region" description="Low complexity" evidence="1">
    <location>
        <begin position="1207"/>
        <end position="1216"/>
    </location>
</feature>
<sequence length="1293" mass="130322">MSSKAPTPFGASASKPASSGGSSAFPPMSTKAPTPFGAPATAKPSTSSGSSAFPPMATKAPTPFGAAAGAKRASSGSSAFPPMSTKSPTPFGASASKPASSAGSSAFPPVSAKAPTSFGAPATAKRANSGSSSAFPPMSAKTPTPFGASASKPASSSGSSTFPPMSAKAPTPFGASASKPVGSGSSAFPPMSAKAPTPFGAPATASSGSSGAFPPMAAKAPTPFGASASKPASSGSSAFPPMSAKAPTPFGAPASSGSSSAFPPMSAKAPTPFGASASKPASSGSSAFPPMSNKAPTPFGAAVGTGDASRKGKLARSAEGETKTSVQSSSLPGMGHMSVTPQKQGISAIGSPPARSPPTPVFSPPTKSPPASASRSSTRLALPQNISDCEQQLFALTENLNQTLARIAHYRPDAKDSLHDHLENLVADIQKMQTLCSDCSGLLAENGRKSAFLLSRKADLSRQVAEARHLVDASMSTQQTAEGTGALLASQPLDRDSEMQRRALATKSVEVQKLLNIVKNRLVLLTKICATDPDAARNDLLQTLVNSFSRIKLFSTETKRLAEKVGELSEKIPSRPSQAAPAAKRHRSRKPPKIEPLSVRGSASSASRPRQVQPSNDDSRSKKAERWAAVEASLQGFQSQIVTKKSLKQFPAVKAKPAKQQKTPNRKPTQSFLLPPSTTPALPLATLAPANTPQLLLSQPPTMATRSAWDRVSELDKAKNVSLQLPEGLNEVTFAGESRKALAGFGTTPEKVKESSDVIRRGVSPRPPSRPKQSPPANERKKSASDAFPPLSSKAPTNPFSTKTPSADSDAAAKVPTIAKLPGDQSLKGPAMASMSIKDALTTAPKRLASGGKDRGPFDSASKSPFGSMGGLGTSLFGEKVNPSSSEPSAGPGGSTPDYKGLLTEFYQKHNPEKVKDVDKYLAKFSDKIPELFAKLANKYKVENPLKSAQLPAASHAAASPFPMTSASTGAPPPPPSGSEPNQMKSPFDSSKPPAALSPFGSTPAKGPQSLFGNAASSTPAFGSSTPTPAPAFGSSTPAPAGFGSPAPAFGSSSATATPAFGANAPAPAFGSPSPFGAPPATPAFGNAPAGPTMQSTPAGGSQQLFGGRPPRDVLVQFYQKIGKADQIQKIDGILQKYQGQEEKLFSNLQHKYGDNWTMFVKQSSPAPAFGTPAGGGFGSPSPGGFGQASALGGARPSPFGGGGFGQPSALGQSSGMPGGMGMSGGGGGTFGNSSSGFGGASFGALAQNASPSPFGAPPAAAAPGGFGGSAAGGGFGSSPPFGSATPFGAPRR</sequence>
<dbReference type="Proteomes" id="UP001153069">
    <property type="component" value="Unassembled WGS sequence"/>
</dbReference>
<proteinExistence type="predicted"/>
<evidence type="ECO:0000313" key="2">
    <source>
        <dbReference type="EMBL" id="CAB9499360.1"/>
    </source>
</evidence>
<feature type="compositionally biased region" description="Basic and acidic residues" evidence="1">
    <location>
        <begin position="617"/>
        <end position="627"/>
    </location>
</feature>